<keyword evidence="9" id="KW-1185">Reference proteome</keyword>
<dbReference type="PIRSF" id="PIRSF000189">
    <property type="entry name" value="D-aa_oxidase"/>
    <property type="match status" value="1"/>
</dbReference>
<dbReference type="InterPro" id="IPR006076">
    <property type="entry name" value="FAD-dep_OxRdtase"/>
</dbReference>
<evidence type="ECO:0000259" key="7">
    <source>
        <dbReference type="Pfam" id="PF01266"/>
    </source>
</evidence>
<sequence length="353" mass="38887">MPKVTIVGAGIVGLAVASMLSRSHEVTIIARDMPGDPPSHKWASPWAGAVYIGLDGANTAEQKMQKEAFAFLWALAESNPESSVKRIEMIDMQDEITVDSIWYKDFMPGFRVMHPDELPEGVVCGMNYQTVILNPTLFLPWLAQQLRDRGVVFVRKTVESLSDLSYLGHDVVVNSTGSGARYLHDVSDENVYEVRGQTMLVKTDFDKIVMRHGKDYTYVIPRLDGTAILGGTRQINNTDTAVDLDLRDDILRRVHEHAPSVFKSNSIDNVEIIRHNVGFRPARTGGVRVEKERIGGQNVVHAYGENHALLHKSDNSLLSIGVGGGGYVFSFGVARAAGALVDDFVFSPPQARL</sequence>
<evidence type="ECO:0000256" key="2">
    <source>
        <dbReference type="ARBA" id="ARBA00006730"/>
    </source>
</evidence>
<feature type="binding site" evidence="6">
    <location>
        <position position="324"/>
    </location>
    <ligand>
        <name>D-dopa</name>
        <dbReference type="ChEBI" id="CHEBI:149689"/>
    </ligand>
</feature>
<evidence type="ECO:0000256" key="5">
    <source>
        <dbReference type="ARBA" id="ARBA00023002"/>
    </source>
</evidence>
<dbReference type="SUPFAM" id="SSF54373">
    <property type="entry name" value="FAD-linked reductases, C-terminal domain"/>
    <property type="match status" value="1"/>
</dbReference>
<name>A0A8H6JR01_9PEZI</name>
<evidence type="ECO:0000256" key="1">
    <source>
        <dbReference type="ARBA" id="ARBA00001974"/>
    </source>
</evidence>
<evidence type="ECO:0000256" key="6">
    <source>
        <dbReference type="PIRSR" id="PIRSR000189-1"/>
    </source>
</evidence>
<dbReference type="EMBL" id="WIGN01000019">
    <property type="protein sequence ID" value="KAF6817752.1"/>
    <property type="molecule type" value="Genomic_DNA"/>
</dbReference>
<dbReference type="Gene3D" id="3.40.50.720">
    <property type="entry name" value="NAD(P)-binding Rossmann-like Domain"/>
    <property type="match status" value="1"/>
</dbReference>
<keyword evidence="5" id="KW-0560">Oxidoreductase</keyword>
<evidence type="ECO:0000256" key="3">
    <source>
        <dbReference type="ARBA" id="ARBA00022630"/>
    </source>
</evidence>
<feature type="domain" description="FAD dependent oxidoreductase" evidence="7">
    <location>
        <begin position="3"/>
        <end position="336"/>
    </location>
</feature>
<dbReference type="Gene3D" id="3.30.9.10">
    <property type="entry name" value="D-Amino Acid Oxidase, subunit A, domain 2"/>
    <property type="match status" value="1"/>
</dbReference>
<reference evidence="8 9" key="1">
    <citation type="journal article" date="2020" name="Phytopathology">
        <title>Genome Sequence Resources of Colletotrichum truncatum, C. plurivorum, C. musicola, and C. sojae: Four Species Pathogenic to Soybean (Glycine max).</title>
        <authorList>
            <person name="Rogerio F."/>
            <person name="Boufleur T.R."/>
            <person name="Ciampi-Guillardi M."/>
            <person name="Sukno S.A."/>
            <person name="Thon M.R."/>
            <person name="Massola Junior N.S."/>
            <person name="Baroncelli R."/>
        </authorList>
    </citation>
    <scope>NUCLEOTIDE SEQUENCE [LARGE SCALE GENOMIC DNA]</scope>
    <source>
        <strain evidence="8 9">LFN0009</strain>
    </source>
</reference>
<dbReference type="PANTHER" id="PTHR11530">
    <property type="entry name" value="D-AMINO ACID OXIDASE"/>
    <property type="match status" value="1"/>
</dbReference>
<accession>A0A8H6JR01</accession>
<evidence type="ECO:0000313" key="9">
    <source>
        <dbReference type="Proteomes" id="UP000652219"/>
    </source>
</evidence>
<proteinExistence type="inferred from homology"/>
<feature type="binding site" evidence="6">
    <location>
        <position position="158"/>
    </location>
    <ligand>
        <name>FAD</name>
        <dbReference type="ChEBI" id="CHEBI:57692"/>
    </ligand>
</feature>
<dbReference type="Pfam" id="PF01266">
    <property type="entry name" value="DAO"/>
    <property type="match status" value="1"/>
</dbReference>
<gene>
    <name evidence="8" type="ORF">CSOJ01_02189</name>
</gene>
<dbReference type="GO" id="GO:0019478">
    <property type="term" value="P:D-amino acid catabolic process"/>
    <property type="evidence" value="ECO:0007669"/>
    <property type="project" value="TreeGrafter"/>
</dbReference>
<comment type="cofactor">
    <cofactor evidence="1 6">
        <name>FAD</name>
        <dbReference type="ChEBI" id="CHEBI:57692"/>
    </cofactor>
</comment>
<organism evidence="8 9">
    <name type="scientific">Colletotrichum sojae</name>
    <dbReference type="NCBI Taxonomy" id="2175907"/>
    <lineage>
        <taxon>Eukaryota</taxon>
        <taxon>Fungi</taxon>
        <taxon>Dikarya</taxon>
        <taxon>Ascomycota</taxon>
        <taxon>Pezizomycotina</taxon>
        <taxon>Sordariomycetes</taxon>
        <taxon>Hypocreomycetidae</taxon>
        <taxon>Glomerellales</taxon>
        <taxon>Glomerellaceae</taxon>
        <taxon>Colletotrichum</taxon>
        <taxon>Colletotrichum orchidearum species complex</taxon>
    </lineage>
</organism>
<dbReference type="GO" id="GO:0071949">
    <property type="term" value="F:FAD binding"/>
    <property type="evidence" value="ECO:0007669"/>
    <property type="project" value="InterPro"/>
</dbReference>
<comment type="caution">
    <text evidence="8">The sequence shown here is derived from an EMBL/GenBank/DDBJ whole genome shotgun (WGS) entry which is preliminary data.</text>
</comment>
<protein>
    <submittedName>
        <fullName evidence="8">Putative FAD dependent oxidoreductase</fullName>
    </submittedName>
</protein>
<feature type="binding site" evidence="6">
    <location>
        <position position="176"/>
    </location>
    <ligand>
        <name>FAD</name>
        <dbReference type="ChEBI" id="CHEBI:57692"/>
    </ligand>
</feature>
<dbReference type="GO" id="GO:0005737">
    <property type="term" value="C:cytoplasm"/>
    <property type="evidence" value="ECO:0007669"/>
    <property type="project" value="TreeGrafter"/>
</dbReference>
<keyword evidence="3" id="KW-0285">Flavoprotein</keyword>
<keyword evidence="4 6" id="KW-0274">FAD</keyword>
<comment type="similarity">
    <text evidence="2">Belongs to the DAMOX/DASOX family.</text>
</comment>
<feature type="binding site" evidence="6">
    <location>
        <position position="280"/>
    </location>
    <ligand>
        <name>D-dopa</name>
        <dbReference type="ChEBI" id="CHEBI:149689"/>
    </ligand>
</feature>
<dbReference type="PANTHER" id="PTHR11530:SF11">
    <property type="entry name" value="D-ASPARTATE OXIDASE"/>
    <property type="match status" value="1"/>
</dbReference>
<dbReference type="SUPFAM" id="SSF51971">
    <property type="entry name" value="Nucleotide-binding domain"/>
    <property type="match status" value="1"/>
</dbReference>
<evidence type="ECO:0000256" key="4">
    <source>
        <dbReference type="ARBA" id="ARBA00022827"/>
    </source>
</evidence>
<dbReference type="GO" id="GO:0003884">
    <property type="term" value="F:D-amino-acid oxidase activity"/>
    <property type="evidence" value="ECO:0007669"/>
    <property type="project" value="InterPro"/>
</dbReference>
<dbReference type="Proteomes" id="UP000652219">
    <property type="component" value="Unassembled WGS sequence"/>
</dbReference>
<dbReference type="AlphaFoldDB" id="A0A8H6JR01"/>
<evidence type="ECO:0000313" key="8">
    <source>
        <dbReference type="EMBL" id="KAF6817752.1"/>
    </source>
</evidence>
<dbReference type="InterPro" id="IPR023209">
    <property type="entry name" value="DAO"/>
</dbReference>
<feature type="binding site" evidence="6">
    <location>
        <position position="212"/>
    </location>
    <ligand>
        <name>D-dopa</name>
        <dbReference type="ChEBI" id="CHEBI:149689"/>
    </ligand>
</feature>